<feature type="compositionally biased region" description="Polar residues" evidence="7">
    <location>
        <begin position="564"/>
        <end position="587"/>
    </location>
</feature>
<dbReference type="Gene3D" id="1.10.10.60">
    <property type="entry name" value="Homeodomain-like"/>
    <property type="match status" value="2"/>
</dbReference>
<dbReference type="GO" id="GO:0003677">
    <property type="term" value="F:DNA binding"/>
    <property type="evidence" value="ECO:0007669"/>
    <property type="project" value="UniProtKB-UniRule"/>
</dbReference>
<evidence type="ECO:0000256" key="1">
    <source>
        <dbReference type="ARBA" id="ARBA00004123"/>
    </source>
</evidence>
<feature type="DNA-binding region" description="H-T-H motif" evidence="6">
    <location>
        <begin position="734"/>
        <end position="754"/>
    </location>
</feature>
<dbReference type="GO" id="GO:0005634">
    <property type="term" value="C:nucleus"/>
    <property type="evidence" value="ECO:0007669"/>
    <property type="project" value="UniProtKB-SubCell"/>
</dbReference>
<gene>
    <name evidence="10" type="primary">LOC103516559</name>
</gene>
<feature type="compositionally biased region" description="Low complexity" evidence="7">
    <location>
        <begin position="603"/>
        <end position="617"/>
    </location>
</feature>
<keyword evidence="5 6" id="KW-0539">Nucleus</keyword>
<keyword evidence="3 6" id="KW-0238">DNA-binding</keyword>
<feature type="DNA-binding region" description="H-T-H motif" evidence="6">
    <location>
        <begin position="320"/>
        <end position="340"/>
    </location>
</feature>
<evidence type="ECO:0000256" key="3">
    <source>
        <dbReference type="ARBA" id="ARBA00023125"/>
    </source>
</evidence>
<feature type="domain" description="HTH psq-type" evidence="8">
    <location>
        <begin position="706"/>
        <end position="758"/>
    </location>
</feature>
<evidence type="ECO:0000313" key="9">
    <source>
        <dbReference type="Proteomes" id="UP000079169"/>
    </source>
</evidence>
<feature type="region of interest" description="Disordered" evidence="7">
    <location>
        <begin position="945"/>
        <end position="1026"/>
    </location>
</feature>
<dbReference type="PaxDb" id="121845-A0A3Q0J8C8"/>
<evidence type="ECO:0000256" key="4">
    <source>
        <dbReference type="ARBA" id="ARBA00023163"/>
    </source>
</evidence>
<dbReference type="RefSeq" id="XP_026684719.1">
    <property type="nucleotide sequence ID" value="XM_026828918.1"/>
</dbReference>
<dbReference type="KEGG" id="dci:103516559"/>
<evidence type="ECO:0000259" key="8">
    <source>
        <dbReference type="PROSITE" id="PS50960"/>
    </source>
</evidence>
<evidence type="ECO:0000313" key="10">
    <source>
        <dbReference type="RefSeq" id="XP_026684719.1"/>
    </source>
</evidence>
<dbReference type="PROSITE" id="PS50960">
    <property type="entry name" value="HTH_PSQ"/>
    <property type="match status" value="2"/>
</dbReference>
<feature type="compositionally biased region" description="Polar residues" evidence="7">
    <location>
        <begin position="239"/>
        <end position="248"/>
    </location>
</feature>
<dbReference type="GeneID" id="103516559"/>
<evidence type="ECO:0000256" key="2">
    <source>
        <dbReference type="ARBA" id="ARBA00023015"/>
    </source>
</evidence>
<dbReference type="AlphaFoldDB" id="A0A3Q0J8C8"/>
<organism evidence="9 10">
    <name type="scientific">Diaphorina citri</name>
    <name type="common">Asian citrus psyllid</name>
    <dbReference type="NCBI Taxonomy" id="121845"/>
    <lineage>
        <taxon>Eukaryota</taxon>
        <taxon>Metazoa</taxon>
        <taxon>Ecdysozoa</taxon>
        <taxon>Arthropoda</taxon>
        <taxon>Hexapoda</taxon>
        <taxon>Insecta</taxon>
        <taxon>Pterygota</taxon>
        <taxon>Neoptera</taxon>
        <taxon>Paraneoptera</taxon>
        <taxon>Hemiptera</taxon>
        <taxon>Sternorrhyncha</taxon>
        <taxon>Psylloidea</taxon>
        <taxon>Psyllidae</taxon>
        <taxon>Diaphorininae</taxon>
        <taxon>Diaphorina</taxon>
    </lineage>
</organism>
<feature type="compositionally biased region" description="Low complexity" evidence="7">
    <location>
        <begin position="171"/>
        <end position="180"/>
    </location>
</feature>
<feature type="compositionally biased region" description="Basic and acidic residues" evidence="7">
    <location>
        <begin position="549"/>
        <end position="558"/>
    </location>
</feature>
<feature type="region of interest" description="Disordered" evidence="7">
    <location>
        <begin position="689"/>
        <end position="711"/>
    </location>
</feature>
<feature type="region of interest" description="Disordered" evidence="7">
    <location>
        <begin position="57"/>
        <end position="76"/>
    </location>
</feature>
<proteinExistence type="predicted"/>
<name>A0A3Q0J8C8_DIACI</name>
<feature type="compositionally biased region" description="Acidic residues" evidence="7">
    <location>
        <begin position="368"/>
        <end position="384"/>
    </location>
</feature>
<feature type="compositionally biased region" description="Basic and acidic residues" evidence="7">
    <location>
        <begin position="945"/>
        <end position="960"/>
    </location>
</feature>
<dbReference type="STRING" id="121845.A0A3Q0J8C8"/>
<evidence type="ECO:0000256" key="5">
    <source>
        <dbReference type="ARBA" id="ARBA00023242"/>
    </source>
</evidence>
<feature type="region of interest" description="Disordered" evidence="7">
    <location>
        <begin position="753"/>
        <end position="804"/>
    </location>
</feature>
<feature type="region of interest" description="Disordered" evidence="7">
    <location>
        <begin position="549"/>
        <end position="620"/>
    </location>
</feature>
<dbReference type="InterPro" id="IPR007889">
    <property type="entry name" value="HTH_Psq"/>
</dbReference>
<accession>A0A3Q0J8C8</accession>
<evidence type="ECO:0000256" key="7">
    <source>
        <dbReference type="SAM" id="MobiDB-lite"/>
    </source>
</evidence>
<feature type="region of interest" description="Disordered" evidence="7">
    <location>
        <begin position="422"/>
        <end position="443"/>
    </location>
</feature>
<dbReference type="SUPFAM" id="SSF46689">
    <property type="entry name" value="Homeodomain-like"/>
    <property type="match status" value="2"/>
</dbReference>
<dbReference type="PANTHER" id="PTHR21545:SF13">
    <property type="entry name" value="ECDYSONE-INDUCED PROTEIN 93F, ISOFORM C"/>
    <property type="match status" value="1"/>
</dbReference>
<feature type="domain" description="HTH psq-type" evidence="8">
    <location>
        <begin position="292"/>
        <end position="344"/>
    </location>
</feature>
<protein>
    <submittedName>
        <fullName evidence="10">LOW QUALITY PROTEIN: mushroom body large-type Kenyon cell-specific protein 1</fullName>
    </submittedName>
</protein>
<feature type="compositionally biased region" description="Low complexity" evidence="7">
    <location>
        <begin position="196"/>
        <end position="210"/>
    </location>
</feature>
<dbReference type="GO" id="GO:0006357">
    <property type="term" value="P:regulation of transcription by RNA polymerase II"/>
    <property type="evidence" value="ECO:0007669"/>
    <property type="project" value="TreeGrafter"/>
</dbReference>
<keyword evidence="2" id="KW-0805">Transcription regulation</keyword>
<dbReference type="Pfam" id="PF05225">
    <property type="entry name" value="HTH_psq"/>
    <property type="match status" value="2"/>
</dbReference>
<dbReference type="Proteomes" id="UP000079169">
    <property type="component" value="Unplaced"/>
</dbReference>
<feature type="compositionally biased region" description="Basic and acidic residues" evidence="7">
    <location>
        <begin position="765"/>
        <end position="780"/>
    </location>
</feature>
<feature type="region of interest" description="Disordered" evidence="7">
    <location>
        <begin position="171"/>
        <end position="248"/>
    </location>
</feature>
<dbReference type="CTD" id="44936"/>
<feature type="compositionally biased region" description="Pro residues" evidence="7">
    <location>
        <begin position="431"/>
        <end position="443"/>
    </location>
</feature>
<keyword evidence="4" id="KW-0804">Transcription</keyword>
<feature type="region of interest" description="Disordered" evidence="7">
    <location>
        <begin position="487"/>
        <end position="537"/>
    </location>
</feature>
<dbReference type="PANTHER" id="PTHR21545">
    <property type="entry name" value="TRANSCRIPTION FACTOR MLR1/2"/>
    <property type="match status" value="1"/>
</dbReference>
<sequence length="1026" mass="113764">MGRRQWHKYQESFLHKLQRLDAVTMEDWRPPNASDPCSLRLCHEFPTRTSSECESISSSVSSNDETSLNNNNNNITINKEDEESSLDHSTNHLEEQTTNLNLIKSTLSLNRMTTLDSLPPSLVANLAAISAFQQQQQQKHQQTNLTAHQQQFYHQQLQQLQQQQLLQQSQHLSNAQNLSNAQSLSRKESLGSPKQSSTPTPSRSPSVSVTCNTPTPVPSGATDLPLDLSAKPSSEDAGSCTSRSSSPTIEQRLQALAGVRHPLQLNKLGLVDTASLLQDHFKPKPPVIHHRSSTVAGRRTYTEEGLQAALRAIQDGKLGTRRAAVLYGIPRSTLRNKVYKLALERGRDSNLLSRSPSVVSSVPPDDKEMLDDDDEDRDSTDEAEEKMGVPKPLNFKEDLIRLSQDPSNADSLRLLLECGSKQVRSGDDDSPSPPSYPPVYPPDFWPGMDPTAYLTQFISASVSSGNLNALSAAALLNPFLLGAPRRASPEDKFPSDQPPPEFLPLNPFLLGAPRRASPEDKFPSDQPPPEFLPKMSPLPEILRKIMTEEQHKQQKERQLPFNGSGPSTSVISSDNKNSRDPTGSNVILNVPSFRPKNGDESSQRSPTRSESSSPTGSVGKMGIHLRDVIANSINQKFNQPAEPSQWNMEMNLKRGPPFTPPIIRERDSNHFDDRKLFSPGGKSPLMGHIPGSSSPANHGVGGKGTRPKRGKYRNYNRDALVEAVRAVQRGEMSVHRAGSHFGVPHSTLEYKVKERHLMRPRKREPKPQNNDDLKRKEEGLLRVQPPMPDKSKLTSPLKQTPKHVGAMLPGTPNGLKMPPMFDSALRFPGAPPFPFWPPNPFHHPLSLDFQRGPNFTPTPEQFFASQMMQRIHEETAASGASPVISALGKNAREVAESLYDGSPNGSFLDGIIRSSLETGLSAKQREEQSSNKTLLEQLCRNNRLSEPHRVDHSSSEDELSHSNNRTRSPAAESPHSRHEESDYDVKPTSDEISACDKVDNEVETKKEVEESEVKVKSEEDIKMETD</sequence>
<dbReference type="InterPro" id="IPR009057">
    <property type="entry name" value="Homeodomain-like_sf"/>
</dbReference>
<keyword evidence="9" id="KW-1185">Reference proteome</keyword>
<comment type="subcellular location">
    <subcellularLocation>
        <location evidence="1 6">Nucleus</location>
    </subcellularLocation>
</comment>
<reference evidence="10" key="1">
    <citation type="submission" date="2025-08" db="UniProtKB">
        <authorList>
            <consortium name="RefSeq"/>
        </authorList>
    </citation>
    <scope>IDENTIFICATION</scope>
</reference>
<dbReference type="FunFam" id="1.10.10.60:FF:000019">
    <property type="entry name" value="Ligand-dependent corepressor isoform 1"/>
    <property type="match status" value="1"/>
</dbReference>
<evidence type="ECO:0000256" key="6">
    <source>
        <dbReference type="PROSITE-ProRule" id="PRU00320"/>
    </source>
</evidence>
<feature type="compositionally biased region" description="Basic and acidic residues" evidence="7">
    <location>
        <begin position="974"/>
        <end position="1026"/>
    </location>
</feature>
<feature type="region of interest" description="Disordered" evidence="7">
    <location>
        <begin position="352"/>
        <end position="391"/>
    </location>
</feature>